<proteinExistence type="predicted"/>
<evidence type="ECO:0000313" key="2">
    <source>
        <dbReference type="Proteomes" id="UP000789901"/>
    </source>
</evidence>
<evidence type="ECO:0000313" key="1">
    <source>
        <dbReference type="EMBL" id="CAG8788014.1"/>
    </source>
</evidence>
<organism evidence="1 2">
    <name type="scientific">Gigaspora margarita</name>
    <dbReference type="NCBI Taxonomy" id="4874"/>
    <lineage>
        <taxon>Eukaryota</taxon>
        <taxon>Fungi</taxon>
        <taxon>Fungi incertae sedis</taxon>
        <taxon>Mucoromycota</taxon>
        <taxon>Glomeromycotina</taxon>
        <taxon>Glomeromycetes</taxon>
        <taxon>Diversisporales</taxon>
        <taxon>Gigasporaceae</taxon>
        <taxon>Gigaspora</taxon>
    </lineage>
</organism>
<comment type="caution">
    <text evidence="1">The sequence shown here is derived from an EMBL/GenBank/DDBJ whole genome shotgun (WGS) entry which is preliminary data.</text>
</comment>
<keyword evidence="2" id="KW-1185">Reference proteome</keyword>
<reference evidence="1 2" key="1">
    <citation type="submission" date="2021-06" db="EMBL/GenBank/DDBJ databases">
        <authorList>
            <person name="Kallberg Y."/>
            <person name="Tangrot J."/>
            <person name="Rosling A."/>
        </authorList>
    </citation>
    <scope>NUCLEOTIDE SEQUENCE [LARGE SCALE GENOMIC DNA]</scope>
    <source>
        <strain evidence="1 2">120-4 pot B 10/14</strain>
    </source>
</reference>
<feature type="non-terminal residue" evidence="1">
    <location>
        <position position="1"/>
    </location>
</feature>
<gene>
    <name evidence="1" type="ORF">GMARGA_LOCUS20769</name>
</gene>
<dbReference type="Proteomes" id="UP000789901">
    <property type="component" value="Unassembled WGS sequence"/>
</dbReference>
<dbReference type="EMBL" id="CAJVQB010018542">
    <property type="protein sequence ID" value="CAG8788014.1"/>
    <property type="molecule type" value="Genomic_DNA"/>
</dbReference>
<name>A0ABN7VN55_GIGMA</name>
<accession>A0ABN7VN55</accession>
<protein>
    <submittedName>
        <fullName evidence="1">40248_t:CDS:1</fullName>
    </submittedName>
</protein>
<sequence>INQVVSSSKNDGDSIQHILEHINRIIDQYISHYDNNQVVQVLLNPIKTTLNSTTNQIDYLLKCIQSDERTPIHYLALKTLLEDSSNSLSMVHYVK</sequence>